<dbReference type="Gene3D" id="3.30.70.3160">
    <property type="match status" value="1"/>
</dbReference>
<dbReference type="InterPro" id="IPR011760">
    <property type="entry name" value="PsdUridine_synth_TruD_insert"/>
</dbReference>
<organism evidence="6 7">
    <name type="scientific">Candidatus Uhrbacteria bacterium CG10_big_fil_rev_8_21_14_0_10_48_16</name>
    <dbReference type="NCBI Taxonomy" id="1975038"/>
    <lineage>
        <taxon>Bacteria</taxon>
        <taxon>Candidatus Uhriibacteriota</taxon>
    </lineage>
</organism>
<evidence type="ECO:0000256" key="1">
    <source>
        <dbReference type="ARBA" id="ARBA00007953"/>
    </source>
</evidence>
<feature type="domain" description="TRUD" evidence="5">
    <location>
        <begin position="202"/>
        <end position="474"/>
    </location>
</feature>
<dbReference type="PANTHER" id="PTHR13326:SF21">
    <property type="entry name" value="PSEUDOURIDYLATE SYNTHASE PUS7L"/>
    <property type="match status" value="1"/>
</dbReference>
<keyword evidence="3" id="KW-0413">Isomerase</keyword>
<dbReference type="InterPro" id="IPR001656">
    <property type="entry name" value="PsdUridine_synth_TruD"/>
</dbReference>
<accession>A0A2M8LGJ7</accession>
<evidence type="ECO:0000313" key="6">
    <source>
        <dbReference type="EMBL" id="PJE76572.1"/>
    </source>
</evidence>
<evidence type="ECO:0000259" key="5">
    <source>
        <dbReference type="PROSITE" id="PS50984"/>
    </source>
</evidence>
<dbReference type="GO" id="GO:0140098">
    <property type="term" value="F:catalytic activity, acting on RNA"/>
    <property type="evidence" value="ECO:0007669"/>
    <property type="project" value="UniProtKB-ARBA"/>
</dbReference>
<dbReference type="Pfam" id="PF01142">
    <property type="entry name" value="TruD"/>
    <property type="match status" value="1"/>
</dbReference>
<evidence type="ECO:0000256" key="2">
    <source>
        <dbReference type="ARBA" id="ARBA00022694"/>
    </source>
</evidence>
<evidence type="ECO:0000256" key="4">
    <source>
        <dbReference type="SAM" id="MobiDB-lite"/>
    </source>
</evidence>
<dbReference type="PANTHER" id="PTHR13326">
    <property type="entry name" value="TRNA PSEUDOURIDINE SYNTHASE D"/>
    <property type="match status" value="1"/>
</dbReference>
<feature type="region of interest" description="Disordered" evidence="4">
    <location>
        <begin position="1"/>
        <end position="30"/>
    </location>
</feature>
<dbReference type="GO" id="GO:0001522">
    <property type="term" value="P:pseudouridine synthesis"/>
    <property type="evidence" value="ECO:0007669"/>
    <property type="project" value="InterPro"/>
</dbReference>
<dbReference type="GO" id="GO:0003723">
    <property type="term" value="F:RNA binding"/>
    <property type="evidence" value="ECO:0007669"/>
    <property type="project" value="InterPro"/>
</dbReference>
<dbReference type="EMBL" id="PFEU01000018">
    <property type="protein sequence ID" value="PJE76572.1"/>
    <property type="molecule type" value="Genomic_DNA"/>
</dbReference>
<dbReference type="Gene3D" id="3.30.2350.20">
    <property type="entry name" value="TruD, catalytic domain"/>
    <property type="match status" value="1"/>
</dbReference>
<feature type="compositionally biased region" description="Basic and acidic residues" evidence="4">
    <location>
        <begin position="21"/>
        <end position="30"/>
    </location>
</feature>
<dbReference type="GO" id="GO:0009982">
    <property type="term" value="F:pseudouridine synthase activity"/>
    <property type="evidence" value="ECO:0007669"/>
    <property type="project" value="InterPro"/>
</dbReference>
<dbReference type="PROSITE" id="PS01268">
    <property type="entry name" value="UPF0024"/>
    <property type="match status" value="1"/>
</dbReference>
<proteinExistence type="inferred from homology"/>
<comment type="caution">
    <text evidence="6">The sequence shown here is derived from an EMBL/GenBank/DDBJ whole genome shotgun (WGS) entry which is preliminary data.</text>
</comment>
<gene>
    <name evidence="6" type="ORF">COV05_04355</name>
</gene>
<dbReference type="InterPro" id="IPR020103">
    <property type="entry name" value="PsdUridine_synth_cat_dom_sf"/>
</dbReference>
<keyword evidence="2" id="KW-0819">tRNA processing</keyword>
<dbReference type="Gene3D" id="1.10.1510.30">
    <property type="match status" value="1"/>
</dbReference>
<dbReference type="AlphaFoldDB" id="A0A2M8LGJ7"/>
<protein>
    <recommendedName>
        <fullName evidence="5">TRUD domain-containing protein</fullName>
    </recommendedName>
</protein>
<dbReference type="SUPFAM" id="SSF55120">
    <property type="entry name" value="Pseudouridine synthase"/>
    <property type="match status" value="1"/>
</dbReference>
<dbReference type="InterPro" id="IPR042214">
    <property type="entry name" value="TruD_catalytic"/>
</dbReference>
<dbReference type="Proteomes" id="UP000231436">
    <property type="component" value="Unassembled WGS sequence"/>
</dbReference>
<dbReference type="GO" id="GO:0008033">
    <property type="term" value="P:tRNA processing"/>
    <property type="evidence" value="ECO:0007669"/>
    <property type="project" value="UniProtKB-KW"/>
</dbReference>
<evidence type="ECO:0000313" key="7">
    <source>
        <dbReference type="Proteomes" id="UP000231436"/>
    </source>
</evidence>
<dbReference type="PROSITE" id="PS50984">
    <property type="entry name" value="TRUD"/>
    <property type="match status" value="1"/>
</dbReference>
<comment type="similarity">
    <text evidence="1">Belongs to the pseudouridine synthase TruD family.</text>
</comment>
<sequence length="474" mass="53441">MAQDQNFWEREQPVVQSAREATPEKFTSSEKDPYALFEQIGIKSVPKDLPKGYFKYRPEDFIVEEERPDGTVITVDGQEASREMEGGEGTVYFDLTKVGVSTIDAQNRITELTGHPEKDVGYAGIKDAVALTAQRVSLRGGILNEILMLQIPGTIIRQVYEGKGVVQVGGLKGNRFTLMIRTEHPLDPAQIEQRIEYIKAKGIMNYFGVQRFGTPRFLAHEFGRAMLLQGAEAGVKAYITMKSPFELPFFAERRAQATAVWGDWKKMQEILADLPYSFRHELDMLESLQQSGGHFLTALEKVQQQAGMWVRAYASYASNERLSEAEKNGETLPSPMPQLLNPDQKALEVYKTFLDREGLRNPMGALKKYPFIRVGRNPTFIPVVHPEVHAYKVIPEGLAITFSLSKGAYATTMLMYLFDTVTGYPVPEWLDPKFIDTKEVLGTGSLSEVREIFKEDLDRIMSRKNEDTDAESGE</sequence>
<name>A0A2M8LGJ7_9BACT</name>
<evidence type="ECO:0000256" key="3">
    <source>
        <dbReference type="ARBA" id="ARBA00023235"/>
    </source>
</evidence>
<reference evidence="7" key="1">
    <citation type="submission" date="2017-09" db="EMBL/GenBank/DDBJ databases">
        <title>Depth-based differentiation of microbial function through sediment-hosted aquifers and enrichment of novel symbionts in the deep terrestrial subsurface.</title>
        <authorList>
            <person name="Probst A.J."/>
            <person name="Ladd B."/>
            <person name="Jarett J.K."/>
            <person name="Geller-Mcgrath D.E."/>
            <person name="Sieber C.M.K."/>
            <person name="Emerson J.B."/>
            <person name="Anantharaman K."/>
            <person name="Thomas B.C."/>
            <person name="Malmstrom R."/>
            <person name="Stieglmeier M."/>
            <person name="Klingl A."/>
            <person name="Woyke T."/>
            <person name="Ryan C.M."/>
            <person name="Banfield J.F."/>
        </authorList>
    </citation>
    <scope>NUCLEOTIDE SEQUENCE [LARGE SCALE GENOMIC DNA]</scope>
</reference>
<dbReference type="InterPro" id="IPR020119">
    <property type="entry name" value="PsdUridine_synth_TruD_CS"/>
</dbReference>